<name>A0A378ILH6_9GAMM</name>
<proteinExistence type="predicted"/>
<reference evidence="2 4" key="1">
    <citation type="submission" date="2015-11" db="EMBL/GenBank/DDBJ databases">
        <title>Genomic analysis of 38 Legionella species identifies large and diverse effector repertoires.</title>
        <authorList>
            <person name="Burstein D."/>
            <person name="Amaro F."/>
            <person name="Zusman T."/>
            <person name="Lifshitz Z."/>
            <person name="Cohen O."/>
            <person name="Gilbert J.A."/>
            <person name="Pupko T."/>
            <person name="Shuman H.A."/>
            <person name="Segal G."/>
        </authorList>
    </citation>
    <scope>NUCLEOTIDE SEQUENCE [LARGE SCALE GENOMIC DNA]</scope>
    <source>
        <strain evidence="2 4">CDC#1407-AL-14</strain>
    </source>
</reference>
<dbReference type="Proteomes" id="UP000054735">
    <property type="component" value="Unassembled WGS sequence"/>
</dbReference>
<sequence>MSELETKAGQDSFTVSYNNAIEHAQYFQRTSDPATNPSGLLWGVGFMYLGMATSTPLITLLGLGLFVSWGYRLREELRQYNPSFFSFRPDTHNDEAAAPEMLSV</sequence>
<dbReference type="AlphaFoldDB" id="A0A378ILH6"/>
<dbReference type="OrthoDB" id="5645440at2"/>
<evidence type="ECO:0000313" key="4">
    <source>
        <dbReference type="Proteomes" id="UP000054735"/>
    </source>
</evidence>
<organism evidence="3 5">
    <name type="scientific">Legionella birminghamensis</name>
    <dbReference type="NCBI Taxonomy" id="28083"/>
    <lineage>
        <taxon>Bacteria</taxon>
        <taxon>Pseudomonadati</taxon>
        <taxon>Pseudomonadota</taxon>
        <taxon>Gammaproteobacteria</taxon>
        <taxon>Legionellales</taxon>
        <taxon>Legionellaceae</taxon>
        <taxon>Legionella</taxon>
    </lineage>
</organism>
<keyword evidence="4" id="KW-1185">Reference proteome</keyword>
<protein>
    <submittedName>
        <fullName evidence="3">Uncharacterized protein</fullName>
    </submittedName>
</protein>
<dbReference type="EMBL" id="LNXT01000052">
    <property type="protein sequence ID" value="KTC66849.1"/>
    <property type="molecule type" value="Genomic_DNA"/>
</dbReference>
<keyword evidence="1" id="KW-1133">Transmembrane helix</keyword>
<gene>
    <name evidence="2" type="ORF">Lbir_3151</name>
    <name evidence="3" type="ORF">NCTC12437_02783</name>
</gene>
<evidence type="ECO:0000256" key="1">
    <source>
        <dbReference type="SAM" id="Phobius"/>
    </source>
</evidence>
<dbReference type="STRING" id="28083.Lbir_3151"/>
<reference evidence="3 5" key="2">
    <citation type="submission" date="2018-06" db="EMBL/GenBank/DDBJ databases">
        <authorList>
            <consortium name="Pathogen Informatics"/>
            <person name="Doyle S."/>
        </authorList>
    </citation>
    <scope>NUCLEOTIDE SEQUENCE [LARGE SCALE GENOMIC DNA]</scope>
    <source>
        <strain evidence="3 5">NCTC12437</strain>
    </source>
</reference>
<evidence type="ECO:0000313" key="2">
    <source>
        <dbReference type="EMBL" id="KTC66849.1"/>
    </source>
</evidence>
<accession>A0A378ILH6</accession>
<evidence type="ECO:0000313" key="3">
    <source>
        <dbReference type="EMBL" id="STX32974.1"/>
    </source>
</evidence>
<evidence type="ECO:0000313" key="5">
    <source>
        <dbReference type="Proteomes" id="UP000255066"/>
    </source>
</evidence>
<dbReference type="Proteomes" id="UP000255066">
    <property type="component" value="Unassembled WGS sequence"/>
</dbReference>
<dbReference type="EMBL" id="UGNW01000001">
    <property type="protein sequence ID" value="STX32974.1"/>
    <property type="molecule type" value="Genomic_DNA"/>
</dbReference>
<dbReference type="RefSeq" id="WP_058525133.1">
    <property type="nucleotide sequence ID" value="NZ_CAAAHV010000014.1"/>
</dbReference>
<keyword evidence="1" id="KW-0812">Transmembrane</keyword>
<feature type="transmembrane region" description="Helical" evidence="1">
    <location>
        <begin position="46"/>
        <end position="71"/>
    </location>
</feature>
<keyword evidence="1" id="KW-0472">Membrane</keyword>